<proteinExistence type="predicted"/>
<organism evidence="1 2">
    <name type="scientific">Roseburia inulinivorans DSM 16841</name>
    <dbReference type="NCBI Taxonomy" id="622312"/>
    <lineage>
        <taxon>Bacteria</taxon>
        <taxon>Bacillati</taxon>
        <taxon>Bacillota</taxon>
        <taxon>Clostridia</taxon>
        <taxon>Lachnospirales</taxon>
        <taxon>Lachnospiraceae</taxon>
        <taxon>Roseburia</taxon>
    </lineage>
</organism>
<dbReference type="AlphaFoldDB" id="C0FWC2"/>
<evidence type="ECO:0000313" key="1">
    <source>
        <dbReference type="EMBL" id="EEG93101.1"/>
    </source>
</evidence>
<evidence type="ECO:0000313" key="2">
    <source>
        <dbReference type="Proteomes" id="UP000003561"/>
    </source>
</evidence>
<protein>
    <submittedName>
        <fullName evidence="1">Uncharacterized protein</fullName>
    </submittedName>
</protein>
<sequence>MFYVIRKDCVSFKICGWNFLLRLTFESLSYAAKQQVFYC</sequence>
<dbReference type="Proteomes" id="UP000003561">
    <property type="component" value="Unassembled WGS sequence"/>
</dbReference>
<gene>
    <name evidence="1" type="ORF">ROSEINA2194_03049</name>
</gene>
<reference evidence="1 2" key="2">
    <citation type="submission" date="2009-03" db="EMBL/GenBank/DDBJ databases">
        <title>Draft genome sequence of Roseburia inulinivorans (DSM 16841).</title>
        <authorList>
            <person name="Sudarsanam P."/>
            <person name="Ley R."/>
            <person name="Guruge J."/>
            <person name="Turnbaugh P.J."/>
            <person name="Mahowald M."/>
            <person name="Liep D."/>
            <person name="Gordon J."/>
        </authorList>
    </citation>
    <scope>NUCLEOTIDE SEQUENCE [LARGE SCALE GENOMIC DNA]</scope>
    <source>
        <strain evidence="1 2">DSM 16841</strain>
    </source>
</reference>
<comment type="caution">
    <text evidence="1">The sequence shown here is derived from an EMBL/GenBank/DDBJ whole genome shotgun (WGS) entry which is preliminary data.</text>
</comment>
<accession>C0FWC2</accession>
<name>C0FWC2_9FIRM</name>
<dbReference type="EMBL" id="ACFY01000117">
    <property type="protein sequence ID" value="EEG93101.1"/>
    <property type="molecule type" value="Genomic_DNA"/>
</dbReference>
<reference evidence="1 2" key="1">
    <citation type="submission" date="2009-02" db="EMBL/GenBank/DDBJ databases">
        <authorList>
            <person name="Fulton L."/>
            <person name="Clifton S."/>
            <person name="Fulton B."/>
            <person name="Xu J."/>
            <person name="Minx P."/>
            <person name="Pepin K.H."/>
            <person name="Johnson M."/>
            <person name="Bhonagiri V."/>
            <person name="Nash W.E."/>
            <person name="Mardis E.R."/>
            <person name="Wilson R.K."/>
        </authorList>
    </citation>
    <scope>NUCLEOTIDE SEQUENCE [LARGE SCALE GENOMIC DNA]</scope>
    <source>
        <strain evidence="1 2">DSM 16841</strain>
    </source>
</reference>